<dbReference type="EMBL" id="SPPD01000009">
    <property type="protein sequence ID" value="TFU97566.1"/>
    <property type="molecule type" value="Genomic_DNA"/>
</dbReference>
<sequence>MTKHLLTTIRWREVYSGSAYLYGSLVDFSEDNVTFYNPRLASGKPIVRFTSRTNYQGERRSPNLPLLIAHHRYRLERQIVSEPADRVFIQIDYYNRQNEKISFEILRKGKEVFTCPAGVAFYTITVLSAGCQRVHFEEMRLYHEGELKEVAVARPLAKRYTENQLPEELNLIKPFIQLL</sequence>
<name>A0A4Y9JBW6_9STRE</name>
<evidence type="ECO:0000313" key="2">
    <source>
        <dbReference type="Proteomes" id="UP000297253"/>
    </source>
</evidence>
<gene>
    <name evidence="1" type="primary">asp3</name>
    <name evidence="1" type="ORF">E4T82_07005</name>
</gene>
<proteinExistence type="predicted"/>
<dbReference type="OrthoDB" id="2042927at2"/>
<dbReference type="NCBIfam" id="TIGR03711">
    <property type="entry name" value="acc_sec_asp3"/>
    <property type="match status" value="1"/>
</dbReference>
<comment type="caution">
    <text evidence="1">The sequence shown here is derived from an EMBL/GenBank/DDBJ whole genome shotgun (WGS) entry which is preliminary data.</text>
</comment>
<protein>
    <submittedName>
        <fullName evidence="1">Accessory Sec system protein Asp3</fullName>
    </submittedName>
</protein>
<dbReference type="RefSeq" id="WP_135182138.1">
    <property type="nucleotide sequence ID" value="NZ_JADGKZ010000009.1"/>
</dbReference>
<dbReference type="AlphaFoldDB" id="A0A4Y9JBW6"/>
<organism evidence="1 2">
    <name type="scientific">Streptococcus cuniculi</name>
    <dbReference type="NCBI Taxonomy" id="1432788"/>
    <lineage>
        <taxon>Bacteria</taxon>
        <taxon>Bacillati</taxon>
        <taxon>Bacillota</taxon>
        <taxon>Bacilli</taxon>
        <taxon>Lactobacillales</taxon>
        <taxon>Streptococcaceae</taxon>
        <taxon>Streptococcus</taxon>
    </lineage>
</organism>
<evidence type="ECO:0000313" key="1">
    <source>
        <dbReference type="EMBL" id="TFU97566.1"/>
    </source>
</evidence>
<dbReference type="InterPro" id="IPR022259">
    <property type="entry name" value="Acessory_Sec_prot_Asp3"/>
</dbReference>
<dbReference type="Proteomes" id="UP000297253">
    <property type="component" value="Unassembled WGS sequence"/>
</dbReference>
<dbReference type="GO" id="GO:0015031">
    <property type="term" value="P:protein transport"/>
    <property type="evidence" value="ECO:0007669"/>
    <property type="project" value="InterPro"/>
</dbReference>
<dbReference type="Pfam" id="PF15432">
    <property type="entry name" value="Sec-ASP3"/>
    <property type="match status" value="1"/>
</dbReference>
<reference evidence="1 2" key="1">
    <citation type="submission" date="2019-03" db="EMBL/GenBank/DDBJ databases">
        <title>Diversity of the mouse oral microbiome.</title>
        <authorList>
            <person name="Joseph S."/>
            <person name="Aduse-Opoku J."/>
            <person name="Curtis M."/>
            <person name="Wade W."/>
            <person name="Hashim A."/>
        </authorList>
    </citation>
    <scope>NUCLEOTIDE SEQUENCE [LARGE SCALE GENOMIC DNA]</scope>
    <source>
        <strain evidence="1 2">WM131</strain>
    </source>
</reference>
<accession>A0A4Y9JBW6</accession>